<dbReference type="STRING" id="174720.A0A0N5BSH4"/>
<dbReference type="Gene3D" id="3.30.70.270">
    <property type="match status" value="2"/>
</dbReference>
<dbReference type="SUPFAM" id="SSF50630">
    <property type="entry name" value="Acid proteases"/>
    <property type="match status" value="1"/>
</dbReference>
<dbReference type="PROSITE" id="PS50994">
    <property type="entry name" value="INTEGRASE"/>
    <property type="match status" value="1"/>
</dbReference>
<dbReference type="CDD" id="cd00303">
    <property type="entry name" value="retropepsin_like"/>
    <property type="match status" value="1"/>
</dbReference>
<dbReference type="GO" id="GO:0016779">
    <property type="term" value="F:nucleotidyltransferase activity"/>
    <property type="evidence" value="ECO:0007669"/>
    <property type="project" value="UniProtKB-KW"/>
</dbReference>
<dbReference type="InterPro" id="IPR001584">
    <property type="entry name" value="Integrase_cat-core"/>
</dbReference>
<keyword evidence="4" id="KW-0255">Endonuclease</keyword>
<dbReference type="InterPro" id="IPR021109">
    <property type="entry name" value="Peptidase_aspartic_dom_sf"/>
</dbReference>
<keyword evidence="2" id="KW-0548">Nucleotidyltransferase</keyword>
<accession>A0A0N5BSH4</accession>
<dbReference type="Gene3D" id="2.40.70.10">
    <property type="entry name" value="Acid Proteases"/>
    <property type="match status" value="1"/>
</dbReference>
<evidence type="ECO:0000256" key="6">
    <source>
        <dbReference type="SAM" id="MobiDB-lite"/>
    </source>
</evidence>
<dbReference type="Gene3D" id="1.10.340.70">
    <property type="match status" value="1"/>
</dbReference>
<dbReference type="WBParaSite" id="SPAL_0000881700.1">
    <property type="protein sequence ID" value="SPAL_0000881700.1"/>
    <property type="gene ID" value="SPAL_0000881700"/>
</dbReference>
<feature type="region of interest" description="Disordered" evidence="6">
    <location>
        <begin position="1078"/>
        <end position="1126"/>
    </location>
</feature>
<dbReference type="InterPro" id="IPR050951">
    <property type="entry name" value="Retrovirus_Pol_polyprotein"/>
</dbReference>
<evidence type="ECO:0000256" key="4">
    <source>
        <dbReference type="ARBA" id="ARBA00022759"/>
    </source>
</evidence>
<sequence>REFGESVDGYVSRLNDLRRAAGLSEDFLVAKIICNIQKEYRTMLKNLTDVDLSTIKSLLKDIDEEKSLVADLNRFFRSGLQSNAPPPTKTTSPDHQSTPINREIFNRPRKSTTQTTQLLPKSSDTIHTPKPSLLSSCEHKPFFHQHNISLSSTESIQRIKPDAYPFNNLNEKSKKSNDTENVEKLLMVSEWKDLLNTNYDDLLTVDTLILPSNELLTFTLDCGARYNYISSDILNTLNIELPTPNPTDMFVVGFNGLPVKTESIINLNLTINDKSTTESFYVLPKSNYAILGWESIETIITAPIPKSTYISRDILPDVIDHVEEQVSKGYLSEVSAPEIYSSVTIVKKPDGGIRISERLQFGLNVATEIFNYALEFIINGPCDRSHDSVSPLIYSTIPIPKDMSWKIEDVYHFVDDIIVVGDDSTHVSRVIELLRRLDFFQMEINLTKSKFCHSKMEFIGYEIQKNSVRLSEERLSKAMTIKKPSSPLKLKNILGQLEIAREFIPAYSELMILFKNEKSKHWTPVHDEAFDRIKGLLLQHHILTPLTDQKYLNIDINNSKEAIWAVLSISKDGQDFKVTRVYSRYLSSSEINYSDDEKSILTAIECISRFEYLVHNLHTTIRIPGDQNLFNLYWLKPPTNPIARTRQAKYKLILIPIEKQNIDASTHESPQTSTLMLVCKEDDVNELISLLHIDIDDLKKEVSSDMIAKLIIDKDFDQLKKLRYTHLVKLRKLIKYESGILTINDRLFIPKSLHDSLLYFLHHYEGSHIGLTKMKRHYRKDFYAIGFDKRIQNFECTNCIKHASHKRKELSHWEKSMSPMERVHADYGNIDNFNLLIITDSFSNFIYCQTTPTLSANDLISGVRKFIHLYGTPLVFVSDHGTNFKSSLFESFMVESGILHLLTPVNHPESNSYGEKGVGIMKQKIRKSLDDGHNIEQAIVIACISHNNSLNENNESPFSLFFNRKITTGWDKYVKNYEYLEPLFTPIYIKYRSDMDWESAVLLHDLGDRLALVSHNNSNKLLSKDHIKFTKEITPEMIEEIENVKDNFMLNDKEYEQNESTELKENVVLNFDESTHLDNDNVHLRQPDQSQTTYHQSPRIDMEELPQLPNSDESDKLSDDQSQSVVNLGGDMSQTIEAQSSTEHVHSDPDIKIMDVDESTKRIPQNTIYTDGLKRQGVVKGIFLYRKGKFIMYKIIRLHHSKSHNDAVIKSLIEALKLIGHNKYLKESIICVSTPSSNLCKKFEELQLMDDQKLLETVRPPYNELTSLPHEWRDIKIIYQPRNSIPGNTATSKLLESSIHK</sequence>
<feature type="domain" description="Integrase catalytic" evidence="7">
    <location>
        <begin position="815"/>
        <end position="965"/>
    </location>
</feature>
<keyword evidence="1" id="KW-0808">Transferase</keyword>
<evidence type="ECO:0000256" key="2">
    <source>
        <dbReference type="ARBA" id="ARBA00022695"/>
    </source>
</evidence>
<dbReference type="GO" id="GO:0042575">
    <property type="term" value="C:DNA polymerase complex"/>
    <property type="evidence" value="ECO:0007669"/>
    <property type="project" value="UniProtKB-ARBA"/>
</dbReference>
<dbReference type="InterPro" id="IPR043502">
    <property type="entry name" value="DNA/RNA_pol_sf"/>
</dbReference>
<dbReference type="InterPro" id="IPR041577">
    <property type="entry name" value="RT_RNaseH_2"/>
</dbReference>
<evidence type="ECO:0000259" key="7">
    <source>
        <dbReference type="PROSITE" id="PS50994"/>
    </source>
</evidence>
<dbReference type="InterPro" id="IPR043128">
    <property type="entry name" value="Rev_trsase/Diguanyl_cyclase"/>
</dbReference>
<dbReference type="GO" id="GO:0004519">
    <property type="term" value="F:endonuclease activity"/>
    <property type="evidence" value="ECO:0007669"/>
    <property type="project" value="UniProtKB-KW"/>
</dbReference>
<evidence type="ECO:0000256" key="1">
    <source>
        <dbReference type="ARBA" id="ARBA00022679"/>
    </source>
</evidence>
<evidence type="ECO:0000256" key="5">
    <source>
        <dbReference type="ARBA" id="ARBA00023268"/>
    </source>
</evidence>
<dbReference type="GO" id="GO:0003676">
    <property type="term" value="F:nucleic acid binding"/>
    <property type="evidence" value="ECO:0007669"/>
    <property type="project" value="InterPro"/>
</dbReference>
<keyword evidence="4" id="KW-0378">Hydrolase</keyword>
<dbReference type="InterPro" id="IPR012337">
    <property type="entry name" value="RNaseH-like_sf"/>
</dbReference>
<dbReference type="SUPFAM" id="SSF53098">
    <property type="entry name" value="Ribonuclease H-like"/>
    <property type="match status" value="1"/>
</dbReference>
<dbReference type="Gene3D" id="3.30.420.10">
    <property type="entry name" value="Ribonuclease H-like superfamily/Ribonuclease H"/>
    <property type="match status" value="1"/>
</dbReference>
<name>A0A0N5BSH4_STREA</name>
<keyword evidence="5" id="KW-0511">Multifunctional enzyme</keyword>
<dbReference type="SUPFAM" id="SSF56672">
    <property type="entry name" value="DNA/RNA polymerases"/>
    <property type="match status" value="1"/>
</dbReference>
<reference evidence="9" key="1">
    <citation type="submission" date="2017-02" db="UniProtKB">
        <authorList>
            <consortium name="WormBaseParasite"/>
        </authorList>
    </citation>
    <scope>IDENTIFICATION</scope>
</reference>
<feature type="compositionally biased region" description="Polar residues" evidence="6">
    <location>
        <begin position="111"/>
        <end position="126"/>
    </location>
</feature>
<evidence type="ECO:0000256" key="3">
    <source>
        <dbReference type="ARBA" id="ARBA00022722"/>
    </source>
</evidence>
<dbReference type="PANTHER" id="PTHR37984:SF5">
    <property type="entry name" value="PROTEIN NYNRIN-LIKE"/>
    <property type="match status" value="1"/>
</dbReference>
<organism evidence="8 9">
    <name type="scientific">Strongyloides papillosus</name>
    <name type="common">Intestinal threadworm</name>
    <dbReference type="NCBI Taxonomy" id="174720"/>
    <lineage>
        <taxon>Eukaryota</taxon>
        <taxon>Metazoa</taxon>
        <taxon>Ecdysozoa</taxon>
        <taxon>Nematoda</taxon>
        <taxon>Chromadorea</taxon>
        <taxon>Rhabditida</taxon>
        <taxon>Tylenchina</taxon>
        <taxon>Panagrolaimomorpha</taxon>
        <taxon>Strongyloidoidea</taxon>
        <taxon>Strongyloididae</taxon>
        <taxon>Strongyloides</taxon>
    </lineage>
</organism>
<keyword evidence="8" id="KW-1185">Reference proteome</keyword>
<proteinExistence type="predicted"/>
<protein>
    <submittedName>
        <fullName evidence="9">Integrase catalytic domain-containing protein</fullName>
    </submittedName>
</protein>
<evidence type="ECO:0000313" key="9">
    <source>
        <dbReference type="WBParaSite" id="SPAL_0000881700.1"/>
    </source>
</evidence>
<dbReference type="PANTHER" id="PTHR37984">
    <property type="entry name" value="PROTEIN CBG26694"/>
    <property type="match status" value="1"/>
</dbReference>
<dbReference type="InterPro" id="IPR036397">
    <property type="entry name" value="RNaseH_sf"/>
</dbReference>
<dbReference type="GO" id="GO:0015074">
    <property type="term" value="P:DNA integration"/>
    <property type="evidence" value="ECO:0007669"/>
    <property type="project" value="InterPro"/>
</dbReference>
<keyword evidence="3" id="KW-0540">Nuclease</keyword>
<dbReference type="Pfam" id="PF17919">
    <property type="entry name" value="RT_RNaseH_2"/>
    <property type="match status" value="1"/>
</dbReference>
<feature type="compositionally biased region" description="Polar residues" evidence="6">
    <location>
        <begin position="79"/>
        <end position="100"/>
    </location>
</feature>
<feature type="region of interest" description="Disordered" evidence="6">
    <location>
        <begin position="79"/>
        <end position="130"/>
    </location>
</feature>
<feature type="compositionally biased region" description="Polar residues" evidence="6">
    <location>
        <begin position="1087"/>
        <end position="1096"/>
    </location>
</feature>
<dbReference type="Proteomes" id="UP000046392">
    <property type="component" value="Unplaced"/>
</dbReference>
<evidence type="ECO:0000313" key="8">
    <source>
        <dbReference type="Proteomes" id="UP000046392"/>
    </source>
</evidence>